<gene>
    <name evidence="2" type="ORF">ACFFGE_03580</name>
</gene>
<dbReference type="RefSeq" id="WP_376834370.1">
    <property type="nucleotide sequence ID" value="NZ_JBHLSW010000003.1"/>
</dbReference>
<name>A0ABV6R2T4_9CAUL</name>
<keyword evidence="1" id="KW-0812">Transmembrane</keyword>
<feature type="transmembrane region" description="Helical" evidence="1">
    <location>
        <begin position="36"/>
        <end position="54"/>
    </location>
</feature>
<keyword evidence="3" id="KW-1185">Reference proteome</keyword>
<dbReference type="EMBL" id="JBHLSW010000003">
    <property type="protein sequence ID" value="MFC0632958.1"/>
    <property type="molecule type" value="Genomic_DNA"/>
</dbReference>
<reference evidence="2 3" key="1">
    <citation type="submission" date="2024-09" db="EMBL/GenBank/DDBJ databases">
        <authorList>
            <person name="Sun Q."/>
            <person name="Mori K."/>
        </authorList>
    </citation>
    <scope>NUCLEOTIDE SEQUENCE [LARGE SCALE GENOMIC DNA]</scope>
    <source>
        <strain evidence="2 3">NCAIM B.02621</strain>
    </source>
</reference>
<keyword evidence="1" id="KW-1133">Transmembrane helix</keyword>
<evidence type="ECO:0000313" key="2">
    <source>
        <dbReference type="EMBL" id="MFC0632958.1"/>
    </source>
</evidence>
<protein>
    <submittedName>
        <fullName evidence="2">Uncharacterized protein</fullName>
    </submittedName>
</protein>
<proteinExistence type="predicted"/>
<comment type="caution">
    <text evidence="2">The sequence shown here is derived from an EMBL/GenBank/DDBJ whole genome shotgun (WGS) entry which is preliminary data.</text>
</comment>
<evidence type="ECO:0000256" key="1">
    <source>
        <dbReference type="SAM" id="Phobius"/>
    </source>
</evidence>
<accession>A0ABV6R2T4</accession>
<organism evidence="2 3">
    <name type="scientific">Brevundimonas balnearis</name>
    <dbReference type="NCBI Taxonomy" id="1572858"/>
    <lineage>
        <taxon>Bacteria</taxon>
        <taxon>Pseudomonadati</taxon>
        <taxon>Pseudomonadota</taxon>
        <taxon>Alphaproteobacteria</taxon>
        <taxon>Caulobacterales</taxon>
        <taxon>Caulobacteraceae</taxon>
        <taxon>Brevundimonas</taxon>
    </lineage>
</organism>
<keyword evidence="1" id="KW-0472">Membrane</keyword>
<dbReference type="Proteomes" id="UP001589906">
    <property type="component" value="Unassembled WGS sequence"/>
</dbReference>
<sequence length="60" mass="6583">MKAPVGRPRYAASRALNSAAARTNHRPNVSERRPMIALYIILGFVAVVAAINVFEFGRVD</sequence>
<evidence type="ECO:0000313" key="3">
    <source>
        <dbReference type="Proteomes" id="UP001589906"/>
    </source>
</evidence>